<feature type="transmembrane region" description="Helical" evidence="7">
    <location>
        <begin position="528"/>
        <end position="554"/>
    </location>
</feature>
<dbReference type="Pfam" id="PF02990">
    <property type="entry name" value="EMP70"/>
    <property type="match status" value="1"/>
</dbReference>
<proteinExistence type="inferred from homology"/>
<dbReference type="Proteomes" id="UP001311799">
    <property type="component" value="Unassembled WGS sequence"/>
</dbReference>
<feature type="transmembrane region" description="Helical" evidence="7">
    <location>
        <begin position="331"/>
        <end position="354"/>
    </location>
</feature>
<comment type="subcellular location">
    <subcellularLocation>
        <location evidence="1">Membrane</location>
        <topology evidence="1">Multi-pass membrane protein</topology>
    </subcellularLocation>
</comment>
<keyword evidence="5 7" id="KW-1133">Transmembrane helix</keyword>
<dbReference type="EMBL" id="JAWDEY010000010">
    <property type="protein sequence ID" value="KAK6589790.1"/>
    <property type="molecule type" value="Genomic_DNA"/>
</dbReference>
<evidence type="ECO:0000256" key="4">
    <source>
        <dbReference type="ARBA" id="ARBA00022729"/>
    </source>
</evidence>
<feature type="transmembrane region" description="Helical" evidence="7">
    <location>
        <begin position="436"/>
        <end position="455"/>
    </location>
</feature>
<keyword evidence="3 7" id="KW-0812">Transmembrane</keyword>
<dbReference type="AlphaFoldDB" id="A0AAV9Y1Y7"/>
<feature type="transmembrane region" description="Helical" evidence="7">
    <location>
        <begin position="394"/>
        <end position="416"/>
    </location>
</feature>
<evidence type="ECO:0000256" key="7">
    <source>
        <dbReference type="RuleBase" id="RU363079"/>
    </source>
</evidence>
<feature type="transmembrane region" description="Helical" evidence="7">
    <location>
        <begin position="605"/>
        <end position="631"/>
    </location>
</feature>
<keyword evidence="6 7" id="KW-0472">Membrane</keyword>
<dbReference type="PANTHER" id="PTHR10766:SF177">
    <property type="entry name" value="TRANSMEMBRANE 9 SUPERFAMILY MEMBER 1"/>
    <property type="match status" value="1"/>
</dbReference>
<evidence type="ECO:0000313" key="8">
    <source>
        <dbReference type="EMBL" id="KAK6589790.1"/>
    </source>
</evidence>
<dbReference type="GO" id="GO:0072657">
    <property type="term" value="P:protein localization to membrane"/>
    <property type="evidence" value="ECO:0007669"/>
    <property type="project" value="TreeGrafter"/>
</dbReference>
<comment type="caution">
    <text evidence="8">The sequence shown here is derived from an EMBL/GenBank/DDBJ whole genome shotgun (WGS) entry which is preliminary data.</text>
</comment>
<evidence type="ECO:0000256" key="5">
    <source>
        <dbReference type="ARBA" id="ARBA00022989"/>
    </source>
</evidence>
<reference evidence="8 9" key="1">
    <citation type="submission" date="2023-10" db="EMBL/GenBank/DDBJ databases">
        <title>Comparative genomics analysis reveals potential genetic determinants of host preference in Cryptosporidium xiaoi.</title>
        <authorList>
            <person name="Xiao L."/>
            <person name="Li J."/>
        </authorList>
    </citation>
    <scope>NUCLEOTIDE SEQUENCE [LARGE SCALE GENOMIC DNA]</scope>
    <source>
        <strain evidence="8 9">52996</strain>
    </source>
</reference>
<keyword evidence="4" id="KW-0732">Signal</keyword>
<dbReference type="PANTHER" id="PTHR10766">
    <property type="entry name" value="TRANSMEMBRANE 9 SUPERFAMILY PROTEIN"/>
    <property type="match status" value="1"/>
</dbReference>
<evidence type="ECO:0000313" key="9">
    <source>
        <dbReference type="Proteomes" id="UP001311799"/>
    </source>
</evidence>
<accession>A0AAV9Y1Y7</accession>
<protein>
    <recommendedName>
        <fullName evidence="7">Transmembrane 9 superfamily member</fullName>
    </recommendedName>
</protein>
<feature type="transmembrane region" description="Helical" evidence="7">
    <location>
        <begin position="487"/>
        <end position="508"/>
    </location>
</feature>
<keyword evidence="9" id="KW-1185">Reference proteome</keyword>
<organism evidence="8 9">
    <name type="scientific">Cryptosporidium xiaoi</name>
    <dbReference type="NCBI Taxonomy" id="659607"/>
    <lineage>
        <taxon>Eukaryota</taxon>
        <taxon>Sar</taxon>
        <taxon>Alveolata</taxon>
        <taxon>Apicomplexa</taxon>
        <taxon>Conoidasida</taxon>
        <taxon>Coccidia</taxon>
        <taxon>Eucoccidiorida</taxon>
        <taxon>Eimeriorina</taxon>
        <taxon>Cryptosporidiidae</taxon>
        <taxon>Cryptosporidium</taxon>
    </lineage>
</organism>
<name>A0AAV9Y1Y7_9CRYT</name>
<dbReference type="InterPro" id="IPR004240">
    <property type="entry name" value="EMP70"/>
</dbReference>
<feature type="transmembrane region" description="Helical" evidence="7">
    <location>
        <begin position="257"/>
        <end position="282"/>
    </location>
</feature>
<gene>
    <name evidence="8" type="ORF">RS030_192800</name>
</gene>
<feature type="transmembrane region" description="Helical" evidence="7">
    <location>
        <begin position="366"/>
        <end position="387"/>
    </location>
</feature>
<sequence length="637" mass="74870">MKFVRNKYTPLDKNRLLLCWKMEVKLRELVTREICRMKALLLLFLLVLFFIIQAKGYQQGDNVEIMLNRIWKYEESISTSDFSFYSKIPLCQEVKSIKDMSFNEIVRGDQIITLNATFGKNELDKLLCTVNLNYEQLKRLGKHIRNNYVFEIYVEDKAIAKTLGVINENGDAILITGYDLIIGYKGSDIVSLEAKSRREHMINIDKTISLERVNKFSMINLYYSVEWVDVTDALNGEYETSFHNEIKKQVKIPMIRWLGVFNSVFLTILIISMLLLIFMQVLRSEFSRYFPMGEDDLNLAFDDDPIEMKGWKLLHGDIFRSPKYRMILSSFVGNGFQILFVGLIICITNNVSMFRNLSFDTNTVKFLLLLFTISSYVSGYVSSYIYISMGGRKFRYNIFLTCFIYVFPVYCIVLAVKSLTLSSGPKLFDIFYSIKIFLLYSMVSMPLCFIGGLFGKKKSERSFKFPCKTNRLPRQIPKQKWYNSQKLQLFISGLIPFSAIYVELHYLLISFWNYTPFYFYNNKHHNNFLLLTISTLLLILVGSTSSIILIYIQLNLENYKWWWFSFLNGLSPCIYFFLFSLYYFFSYSNHIFGFIQLRLFILSNMIITYTLILALSSITFVSSYLFIHYIYKHIKSD</sequence>
<evidence type="ECO:0000256" key="1">
    <source>
        <dbReference type="ARBA" id="ARBA00004141"/>
    </source>
</evidence>
<evidence type="ECO:0000256" key="3">
    <source>
        <dbReference type="ARBA" id="ARBA00022692"/>
    </source>
</evidence>
<feature type="transmembrane region" description="Helical" evidence="7">
    <location>
        <begin position="561"/>
        <end position="585"/>
    </location>
</feature>
<evidence type="ECO:0000256" key="6">
    <source>
        <dbReference type="ARBA" id="ARBA00023136"/>
    </source>
</evidence>
<dbReference type="GO" id="GO:0016020">
    <property type="term" value="C:membrane"/>
    <property type="evidence" value="ECO:0007669"/>
    <property type="project" value="UniProtKB-SubCell"/>
</dbReference>
<comment type="similarity">
    <text evidence="2 7">Belongs to the nonaspanin (TM9SF) (TC 9.A.2) family.</text>
</comment>
<evidence type="ECO:0000256" key="2">
    <source>
        <dbReference type="ARBA" id="ARBA00005227"/>
    </source>
</evidence>